<evidence type="ECO:0000259" key="8">
    <source>
        <dbReference type="PROSITE" id="PS51007"/>
    </source>
</evidence>
<keyword evidence="3 6" id="KW-0479">Metal-binding</keyword>
<feature type="chain" id="PRO_5022208526" evidence="7">
    <location>
        <begin position="21"/>
        <end position="133"/>
    </location>
</feature>
<protein>
    <submittedName>
        <fullName evidence="9">Cytochrome c</fullName>
    </submittedName>
</protein>
<dbReference type="InterPro" id="IPR009056">
    <property type="entry name" value="Cyt_c-like_dom"/>
</dbReference>
<reference evidence="9 10" key="1">
    <citation type="submission" date="2019-07" db="EMBL/GenBank/DDBJ databases">
        <title>Whole genome shotgun sequence of Reyranella soli NBRC 108950.</title>
        <authorList>
            <person name="Hosoyama A."/>
            <person name="Uohara A."/>
            <person name="Ohji S."/>
            <person name="Ichikawa N."/>
        </authorList>
    </citation>
    <scope>NUCLEOTIDE SEQUENCE [LARGE SCALE GENOMIC DNA]</scope>
    <source>
        <strain evidence="9 10">NBRC 108950</strain>
    </source>
</reference>
<evidence type="ECO:0000313" key="9">
    <source>
        <dbReference type="EMBL" id="GEP55310.1"/>
    </source>
</evidence>
<evidence type="ECO:0000256" key="6">
    <source>
        <dbReference type="PROSITE-ProRule" id="PRU00433"/>
    </source>
</evidence>
<dbReference type="GO" id="GO:0009055">
    <property type="term" value="F:electron transfer activity"/>
    <property type="evidence" value="ECO:0007669"/>
    <property type="project" value="InterPro"/>
</dbReference>
<evidence type="ECO:0000256" key="3">
    <source>
        <dbReference type="ARBA" id="ARBA00022723"/>
    </source>
</evidence>
<dbReference type="Gene3D" id="1.10.760.10">
    <property type="entry name" value="Cytochrome c-like domain"/>
    <property type="match status" value="1"/>
</dbReference>
<evidence type="ECO:0000256" key="4">
    <source>
        <dbReference type="ARBA" id="ARBA00022982"/>
    </source>
</evidence>
<gene>
    <name evidence="9" type="ORF">RSO01_24760</name>
</gene>
<dbReference type="PROSITE" id="PS51007">
    <property type="entry name" value="CYTC"/>
    <property type="match status" value="1"/>
</dbReference>
<dbReference type="SUPFAM" id="SSF46626">
    <property type="entry name" value="Cytochrome c"/>
    <property type="match status" value="1"/>
</dbReference>
<accession>A0A512N8I5</accession>
<evidence type="ECO:0000256" key="5">
    <source>
        <dbReference type="ARBA" id="ARBA00023004"/>
    </source>
</evidence>
<organism evidence="9 10">
    <name type="scientific">Reyranella soli</name>
    <dbReference type="NCBI Taxonomy" id="1230389"/>
    <lineage>
        <taxon>Bacteria</taxon>
        <taxon>Pseudomonadati</taxon>
        <taxon>Pseudomonadota</taxon>
        <taxon>Alphaproteobacteria</taxon>
        <taxon>Hyphomicrobiales</taxon>
        <taxon>Reyranellaceae</taxon>
        <taxon>Reyranella</taxon>
    </lineage>
</organism>
<feature type="domain" description="Cytochrome c" evidence="8">
    <location>
        <begin position="22"/>
        <end position="125"/>
    </location>
</feature>
<dbReference type="InterPro" id="IPR036909">
    <property type="entry name" value="Cyt_c-like_dom_sf"/>
</dbReference>
<dbReference type="Proteomes" id="UP000321058">
    <property type="component" value="Unassembled WGS sequence"/>
</dbReference>
<dbReference type="GO" id="GO:0020037">
    <property type="term" value="F:heme binding"/>
    <property type="evidence" value="ECO:0007669"/>
    <property type="project" value="InterPro"/>
</dbReference>
<evidence type="ECO:0000256" key="2">
    <source>
        <dbReference type="ARBA" id="ARBA00022617"/>
    </source>
</evidence>
<proteinExistence type="predicted"/>
<dbReference type="PANTHER" id="PTHR11961">
    <property type="entry name" value="CYTOCHROME C"/>
    <property type="match status" value="1"/>
</dbReference>
<sequence>MRLSLAVLAIVVAWSATARAGGDPTRGEVIFRQCSACHAVGPKAPVKLGPPLNGVVGGAWATRPHYAYSAGLVAGQKAGRTWDEATLNEWLTAPQKLVPKTKMFFGGLHDQQQRDDVIAYLKQFEENGEKNKP</sequence>
<evidence type="ECO:0000313" key="10">
    <source>
        <dbReference type="Proteomes" id="UP000321058"/>
    </source>
</evidence>
<evidence type="ECO:0000256" key="7">
    <source>
        <dbReference type="SAM" id="SignalP"/>
    </source>
</evidence>
<dbReference type="EMBL" id="BKAJ01000037">
    <property type="protein sequence ID" value="GEP55310.1"/>
    <property type="molecule type" value="Genomic_DNA"/>
</dbReference>
<comment type="caution">
    <text evidence="9">The sequence shown here is derived from an EMBL/GenBank/DDBJ whole genome shotgun (WGS) entry which is preliminary data.</text>
</comment>
<dbReference type="InterPro" id="IPR002327">
    <property type="entry name" value="Cyt_c_1A/1B"/>
</dbReference>
<keyword evidence="2 6" id="KW-0349">Heme</keyword>
<keyword evidence="1" id="KW-0813">Transport</keyword>
<dbReference type="RefSeq" id="WP_147149407.1">
    <property type="nucleotide sequence ID" value="NZ_BKAJ01000037.1"/>
</dbReference>
<dbReference type="OrthoDB" id="9805828at2"/>
<dbReference type="Pfam" id="PF00034">
    <property type="entry name" value="Cytochrom_C"/>
    <property type="match status" value="1"/>
</dbReference>
<keyword evidence="5 6" id="KW-0408">Iron</keyword>
<dbReference type="PRINTS" id="PR00604">
    <property type="entry name" value="CYTCHRMECIAB"/>
</dbReference>
<feature type="signal peptide" evidence="7">
    <location>
        <begin position="1"/>
        <end position="20"/>
    </location>
</feature>
<keyword evidence="7" id="KW-0732">Signal</keyword>
<keyword evidence="10" id="KW-1185">Reference proteome</keyword>
<evidence type="ECO:0000256" key="1">
    <source>
        <dbReference type="ARBA" id="ARBA00022448"/>
    </source>
</evidence>
<dbReference type="AlphaFoldDB" id="A0A512N8I5"/>
<keyword evidence="4" id="KW-0249">Electron transport</keyword>
<name>A0A512N8I5_9HYPH</name>
<dbReference type="GO" id="GO:0046872">
    <property type="term" value="F:metal ion binding"/>
    <property type="evidence" value="ECO:0007669"/>
    <property type="project" value="UniProtKB-KW"/>
</dbReference>